<protein>
    <submittedName>
        <fullName evidence="2">Uncharacterized protein</fullName>
    </submittedName>
</protein>
<sequence>MIVRLAVIASLLSSFSVMSQGALSDAQRTLKLKLERREAELAGNLDKINALRTPQLRVKLSDFEKPPALDFGTEKLKCITSRFAWPIKNPNKEHKDCTFKMNIANPKEIKKLYATLQFMQTQGWDVSHNELHKQRIINDDQILNEERYRFVMRDH</sequence>
<dbReference type="AlphaFoldDB" id="A0A368LFQ2"/>
<feature type="signal peptide" evidence="1">
    <location>
        <begin position="1"/>
        <end position="19"/>
    </location>
</feature>
<reference evidence="2" key="2">
    <citation type="submission" date="2018-07" db="EMBL/GenBank/DDBJ databases">
        <authorList>
            <person name="Quirk P.G."/>
            <person name="Krulwich T.A."/>
        </authorList>
    </citation>
    <scope>NUCLEOTIDE SEQUENCE</scope>
    <source>
        <strain evidence="2">JB196</strain>
    </source>
</reference>
<evidence type="ECO:0000313" key="3">
    <source>
        <dbReference type="EMBL" id="RCS68646.1"/>
    </source>
</evidence>
<gene>
    <name evidence="3" type="ORF">CIK83_17160</name>
    <name evidence="2" type="ORF">CIK83_18200</name>
</gene>
<dbReference type="GeneID" id="303190856"/>
<proteinExistence type="predicted"/>
<dbReference type="EMBL" id="QPGL01000006">
    <property type="protein sequence ID" value="RCS68331.1"/>
    <property type="molecule type" value="Genomic_DNA"/>
</dbReference>
<evidence type="ECO:0000313" key="2">
    <source>
        <dbReference type="EMBL" id="RCS68331.1"/>
    </source>
</evidence>
<feature type="chain" id="PRO_5044585037" evidence="1">
    <location>
        <begin position="20"/>
        <end position="155"/>
    </location>
</feature>
<organism evidence="2 4">
    <name type="scientific">Vibrio casei</name>
    <dbReference type="NCBI Taxonomy" id="673372"/>
    <lineage>
        <taxon>Bacteria</taxon>
        <taxon>Pseudomonadati</taxon>
        <taxon>Pseudomonadota</taxon>
        <taxon>Gammaproteobacteria</taxon>
        <taxon>Vibrionales</taxon>
        <taxon>Vibrionaceae</taxon>
        <taxon>Vibrio</taxon>
    </lineage>
</organism>
<dbReference type="Proteomes" id="UP000252479">
    <property type="component" value="Unassembled WGS sequence"/>
</dbReference>
<keyword evidence="4" id="KW-1185">Reference proteome</keyword>
<dbReference type="RefSeq" id="WP_086957899.1">
    <property type="nucleotide sequence ID" value="NZ_FUKS01000002.1"/>
</dbReference>
<reference evidence="2 4" key="1">
    <citation type="journal article" date="2017" name="Elife">
        <title>Extensive horizontal gene transfer in cheese-associated bacteria.</title>
        <authorList>
            <person name="Bonham K.S."/>
            <person name="Wolfe B.E."/>
            <person name="Dutton R.J."/>
        </authorList>
    </citation>
    <scope>NUCLEOTIDE SEQUENCE [LARGE SCALE GENOMIC DNA]</scope>
    <source>
        <strain evidence="2 4">JB196</strain>
    </source>
</reference>
<evidence type="ECO:0000313" key="4">
    <source>
        <dbReference type="Proteomes" id="UP000252479"/>
    </source>
</evidence>
<accession>A0A368LFQ2</accession>
<comment type="caution">
    <text evidence="2">The sequence shown here is derived from an EMBL/GenBank/DDBJ whole genome shotgun (WGS) entry which is preliminary data.</text>
</comment>
<keyword evidence="1" id="KW-0732">Signal</keyword>
<dbReference type="EMBL" id="QPGL01000004">
    <property type="protein sequence ID" value="RCS68646.1"/>
    <property type="molecule type" value="Genomic_DNA"/>
</dbReference>
<name>A0A368LFQ2_9VIBR</name>
<evidence type="ECO:0000256" key="1">
    <source>
        <dbReference type="SAM" id="SignalP"/>
    </source>
</evidence>